<dbReference type="CDD" id="cd00838">
    <property type="entry name" value="MPP_superfamily"/>
    <property type="match status" value="1"/>
</dbReference>
<dbReference type="EMBL" id="CABEEP010000001">
    <property type="protein sequence ID" value="VTQ58456.1"/>
    <property type="molecule type" value="Genomic_DNA"/>
</dbReference>
<evidence type="ECO:0000313" key="1">
    <source>
        <dbReference type="EMBL" id="VTQ58456.1"/>
    </source>
</evidence>
<reference evidence="1 2" key="1">
    <citation type="submission" date="2019-05" db="EMBL/GenBank/DDBJ databases">
        <authorList>
            <consortium name="Pathogen Informatics"/>
        </authorList>
    </citation>
    <scope>NUCLEOTIDE SEQUENCE [LARGE SCALE GENOMIC DNA]</scope>
    <source>
        <strain evidence="1 2">NCTC12204</strain>
    </source>
</reference>
<dbReference type="Pfam" id="PF00149">
    <property type="entry name" value="Metallophos"/>
    <property type="match status" value="1"/>
</dbReference>
<protein>
    <submittedName>
        <fullName evidence="1">Calcineurin-like phosphoesterase</fullName>
        <ecNumber evidence="1">3.1.-.-</ecNumber>
    </submittedName>
</protein>
<dbReference type="PANTHER" id="PTHR36492">
    <property type="match status" value="1"/>
</dbReference>
<name>A0A449E7Y2_ENTHR</name>
<dbReference type="NCBIfam" id="TIGR03729">
    <property type="entry name" value="acc_ester"/>
    <property type="match status" value="1"/>
</dbReference>
<dbReference type="GO" id="GO:0016787">
    <property type="term" value="F:hydrolase activity"/>
    <property type="evidence" value="ECO:0007669"/>
    <property type="project" value="UniProtKB-KW"/>
</dbReference>
<proteinExistence type="predicted"/>
<evidence type="ECO:0000313" key="2">
    <source>
        <dbReference type="Proteomes" id="UP000352698"/>
    </source>
</evidence>
<organism evidence="1 2">
    <name type="scientific">Enterococcus hirae</name>
    <dbReference type="NCBI Taxonomy" id="1354"/>
    <lineage>
        <taxon>Bacteria</taxon>
        <taxon>Bacillati</taxon>
        <taxon>Bacillota</taxon>
        <taxon>Bacilli</taxon>
        <taxon>Lactobacillales</taxon>
        <taxon>Enterococcaceae</taxon>
        <taxon>Enterococcus</taxon>
    </lineage>
</organism>
<dbReference type="InterPro" id="IPR022302">
    <property type="entry name" value="Phosphoesterase_putative"/>
</dbReference>
<comment type="caution">
    <text evidence="1">The sequence shown here is derived from an EMBL/GenBank/DDBJ whole genome shotgun (WGS) entry which is preliminary data.</text>
</comment>
<dbReference type="SUPFAM" id="SSF56300">
    <property type="entry name" value="Metallo-dependent phosphatases"/>
    <property type="match status" value="1"/>
</dbReference>
<dbReference type="PANTHER" id="PTHR36492:SF2">
    <property type="entry name" value="[ACYL-CARRIER-PROTEIN] PHOSPHODIESTERASE PPTH"/>
    <property type="match status" value="1"/>
</dbReference>
<keyword evidence="1" id="KW-0378">Hydrolase</keyword>
<dbReference type="InterPro" id="IPR004843">
    <property type="entry name" value="Calcineurin-like_PHP"/>
</dbReference>
<accession>A0A449E7Y2</accession>
<gene>
    <name evidence="1" type="ORF">NCTC12204_00126</name>
</gene>
<dbReference type="Proteomes" id="UP000352698">
    <property type="component" value="Unassembled WGS sequence"/>
</dbReference>
<dbReference type="AlphaFoldDB" id="A0A449E7Y2"/>
<dbReference type="InterPro" id="IPR052963">
    <property type="entry name" value="Pantetheine_PDE"/>
</dbReference>
<dbReference type="Gene3D" id="3.60.21.10">
    <property type="match status" value="1"/>
</dbReference>
<dbReference type="EC" id="3.1.-.-" evidence="1"/>
<sequence>MGNLAIISDLHVDINQFSEQEWLILWKVLTDKGITRLHLAGDVANKVDLCQAVVEFFAKKGIPTTFNFGNHELADVEGEEMMNHFPDSHFLNERYLALNKQTVLLGMNGWYDYQFSELKENKQILRMKNLYWYDRFIKREGSDIEVNARVLIAMKKLLDQLEAKKLDVILTTHFVPKKDFIVYQNAPYERWNNLNAFLGSASFGQLLDQYDNIKQVVFGHTHRRFEDKLIHGTRYSCRPFGYYYEWQLTREFVRENHLIDSYHPMKLRTLLRKHDPEFNRYRNEHLYEEFAKAMTTISY</sequence>
<dbReference type="RefSeq" id="WP_010736823.1">
    <property type="nucleotide sequence ID" value="NZ_AP027299.1"/>
</dbReference>
<dbReference type="InterPro" id="IPR029052">
    <property type="entry name" value="Metallo-depent_PP-like"/>
</dbReference>